<dbReference type="PANTHER" id="PTHR43312">
    <property type="entry name" value="D-THREO-ALDOSE 1-DEHYDROGENASE"/>
    <property type="match status" value="1"/>
</dbReference>
<feature type="compositionally biased region" description="Basic and acidic residues" evidence="1">
    <location>
        <begin position="60"/>
        <end position="75"/>
    </location>
</feature>
<dbReference type="Gene3D" id="3.20.20.100">
    <property type="entry name" value="NADP-dependent oxidoreductase domain"/>
    <property type="match status" value="1"/>
</dbReference>
<sequence>MRPWLPDQLTCVLLGCSDRFLLLTGLPPSKEQRGQCKRADDQQRSDEHRANRKSVSRNLESAHSEEGKRQAAKEDGEQDPSWIARVAAGTGHTNACQPTPKSDSPHRMRPNQFDTKFERSGHPKFSRSKETSMQHSELGESGVEVSEVGFGAWTVGTDWWGDRSEDDAIEMLQYAVEQGITYFDTGDVYGHGHSEELVGQALAEVRDEVTIATKVGYDFYNNPQAGHGELPKEMDPEYLREAVEKSLDRLEMDSVDVLQLHNADVDEITPDVLELFDELEEEGKIDATGLALGPSIGWLAEGDLAIEEEFDSVQLVWNVLEQEVGNHFLETIERTGSSTSLIPRVPHSSGILNEQVTPETELEEGDHRGFRPDEWYETGWEKLEKLRFLERDGERTMGQASIAWLLSHEPVATVTPTFRTKADIDEWAAASDVPKLSDEEMDRVAELYENDFDIDRDDGMDALRSSVDGEDIESAGLDKLAAD</sequence>
<feature type="compositionally biased region" description="Basic and acidic residues" evidence="1">
    <location>
        <begin position="115"/>
        <end position="132"/>
    </location>
</feature>
<name>A0A482YF32_9EURY</name>
<accession>A0A482YF32</accession>
<evidence type="ECO:0000313" key="3">
    <source>
        <dbReference type="EMBL" id="RZV11640.1"/>
    </source>
</evidence>
<dbReference type="AlphaFoldDB" id="A0A482YF32"/>
<dbReference type="Proteomes" id="UP000291097">
    <property type="component" value="Unassembled WGS sequence"/>
</dbReference>
<evidence type="ECO:0000256" key="1">
    <source>
        <dbReference type="SAM" id="MobiDB-lite"/>
    </source>
</evidence>
<dbReference type="InterPro" id="IPR023210">
    <property type="entry name" value="NADP_OxRdtase_dom"/>
</dbReference>
<comment type="caution">
    <text evidence="3">The sequence shown here is derived from an EMBL/GenBank/DDBJ whole genome shotgun (WGS) entry which is preliminary data.</text>
</comment>
<organism evidence="3 4">
    <name type="scientific">Natrinema hispanicum</name>
    <dbReference type="NCBI Taxonomy" id="392421"/>
    <lineage>
        <taxon>Archaea</taxon>
        <taxon>Methanobacteriati</taxon>
        <taxon>Methanobacteriota</taxon>
        <taxon>Stenosarchaea group</taxon>
        <taxon>Halobacteria</taxon>
        <taxon>Halobacteriales</taxon>
        <taxon>Natrialbaceae</taxon>
        <taxon>Natrinema</taxon>
    </lineage>
</organism>
<dbReference type="InterPro" id="IPR053135">
    <property type="entry name" value="AKR2_Oxidoreductase"/>
</dbReference>
<feature type="compositionally biased region" description="Polar residues" evidence="1">
    <location>
        <begin position="91"/>
        <end position="102"/>
    </location>
</feature>
<feature type="compositionally biased region" description="Basic and acidic residues" evidence="1">
    <location>
        <begin position="30"/>
        <end position="49"/>
    </location>
</feature>
<evidence type="ECO:0000259" key="2">
    <source>
        <dbReference type="Pfam" id="PF00248"/>
    </source>
</evidence>
<dbReference type="Pfam" id="PF00248">
    <property type="entry name" value="Aldo_ket_red"/>
    <property type="match status" value="1"/>
</dbReference>
<dbReference type="CDD" id="cd19086">
    <property type="entry name" value="AKR_AKR11C1"/>
    <property type="match status" value="1"/>
</dbReference>
<proteinExistence type="predicted"/>
<gene>
    <name evidence="3" type="ORF">BDK88_0520</name>
</gene>
<reference evidence="3 4" key="1">
    <citation type="submission" date="2019-02" db="EMBL/GenBank/DDBJ databases">
        <title>Genomic Encyclopedia of Archaeal and Bacterial Type Strains, Phase II (KMG-II): from individual species to whole genera.</title>
        <authorList>
            <person name="Goeker M."/>
        </authorList>
    </citation>
    <scope>NUCLEOTIDE SEQUENCE [LARGE SCALE GENOMIC DNA]</scope>
    <source>
        <strain evidence="3 4">DSM 18328</strain>
    </source>
</reference>
<dbReference type="PANTHER" id="PTHR43312:SF1">
    <property type="entry name" value="NADP-DEPENDENT OXIDOREDUCTASE DOMAIN-CONTAINING PROTEIN"/>
    <property type="match status" value="1"/>
</dbReference>
<dbReference type="InterPro" id="IPR036812">
    <property type="entry name" value="NAD(P)_OxRdtase_dom_sf"/>
</dbReference>
<dbReference type="EMBL" id="SHMP01000003">
    <property type="protein sequence ID" value="RZV11640.1"/>
    <property type="molecule type" value="Genomic_DNA"/>
</dbReference>
<protein>
    <submittedName>
        <fullName evidence="3">Aryl-alcohol dehydrogenase-like predicted oxidoreductase</fullName>
    </submittedName>
</protein>
<evidence type="ECO:0000313" key="4">
    <source>
        <dbReference type="Proteomes" id="UP000291097"/>
    </source>
</evidence>
<dbReference type="SUPFAM" id="SSF51430">
    <property type="entry name" value="NAD(P)-linked oxidoreductase"/>
    <property type="match status" value="1"/>
</dbReference>
<feature type="region of interest" description="Disordered" evidence="1">
    <location>
        <begin position="27"/>
        <end position="143"/>
    </location>
</feature>
<feature type="domain" description="NADP-dependent oxidoreductase" evidence="2">
    <location>
        <begin position="148"/>
        <end position="449"/>
    </location>
</feature>